<dbReference type="RefSeq" id="XP_044661727.1">
    <property type="nucleotide sequence ID" value="XM_044805792.1"/>
</dbReference>
<comment type="caution">
    <text evidence="3">The sequence shown here is derived from an EMBL/GenBank/DDBJ whole genome shotgun (WGS) entry which is preliminary data.</text>
</comment>
<dbReference type="NCBIfam" id="NF041278">
    <property type="entry name" value="CmcJ_NvfI_EfuI"/>
    <property type="match status" value="1"/>
</dbReference>
<gene>
    <name evidence="3" type="ORF">CKM354_001033700</name>
</gene>
<dbReference type="PANTHER" id="PTHR34598:SF3">
    <property type="entry name" value="OXIDOREDUCTASE AN1597"/>
    <property type="match status" value="1"/>
</dbReference>
<dbReference type="OrthoDB" id="412788at2759"/>
<organism evidence="3 4">
    <name type="scientific">Cercospora kikuchii</name>
    <dbReference type="NCBI Taxonomy" id="84275"/>
    <lineage>
        <taxon>Eukaryota</taxon>
        <taxon>Fungi</taxon>
        <taxon>Dikarya</taxon>
        <taxon>Ascomycota</taxon>
        <taxon>Pezizomycotina</taxon>
        <taxon>Dothideomycetes</taxon>
        <taxon>Dothideomycetidae</taxon>
        <taxon>Mycosphaerellales</taxon>
        <taxon>Mycosphaerellaceae</taxon>
        <taxon>Cercospora</taxon>
    </lineage>
</organism>
<dbReference type="GO" id="GO:0016491">
    <property type="term" value="F:oxidoreductase activity"/>
    <property type="evidence" value="ECO:0007669"/>
    <property type="project" value="UniProtKB-KW"/>
</dbReference>
<dbReference type="Proteomes" id="UP000825890">
    <property type="component" value="Unassembled WGS sequence"/>
</dbReference>
<name>A0A9P3CV42_9PEZI</name>
<evidence type="ECO:0008006" key="5">
    <source>
        <dbReference type="Google" id="ProtNLM"/>
    </source>
</evidence>
<dbReference type="InterPro" id="IPR044053">
    <property type="entry name" value="AsaB-like"/>
</dbReference>
<evidence type="ECO:0000256" key="1">
    <source>
        <dbReference type="ARBA" id="ARBA00023002"/>
    </source>
</evidence>
<keyword evidence="1" id="KW-0560">Oxidoreductase</keyword>
<keyword evidence="4" id="KW-1185">Reference proteome</keyword>
<sequence>MVRTTLNYFLELEDGGDLSYLAGTVGEKRRKYRPAEVLVQDIRGREQDFALDRNGFQLVQHDSLEKSFDDEDRITTQYYADCIELVKQITGAAKVKVFGHIIRRRSWEAAFEAEKHLPDDARSVGPSNARFVHCDQSYNSGRRRVLRDFPEEAHRIDTIRWATINVWRPFDHAVTRDALCFADHSSICEDELRYITLRFPATNPSVSGARAATRSIYGQGAAVPPPQQRDKADERQQADYYARPSDNTAVESLQCAAPKSPDQHKWYYISAMQPSEALLLKISGSKIDGTANRCFHTSFVSDTDHGPERHSLEVRCSVIWED</sequence>
<protein>
    <recommendedName>
        <fullName evidence="5">GA4 desaturase family protein</fullName>
    </recommendedName>
</protein>
<reference evidence="3 4" key="1">
    <citation type="submission" date="2021-01" db="EMBL/GenBank/DDBJ databases">
        <title>Cercospora kikuchii MAFF 305040 whole genome shotgun sequence.</title>
        <authorList>
            <person name="Kashiwa T."/>
            <person name="Suzuki T."/>
        </authorList>
    </citation>
    <scope>NUCLEOTIDE SEQUENCE [LARGE SCALE GENOMIC DNA]</scope>
    <source>
        <strain evidence="3 4">MAFF 305040</strain>
    </source>
</reference>
<dbReference type="PANTHER" id="PTHR34598">
    <property type="entry name" value="BLL6449 PROTEIN"/>
    <property type="match status" value="1"/>
</dbReference>
<comment type="similarity">
    <text evidence="2">Belongs to the asaB hydroxylase/desaturase family.</text>
</comment>
<evidence type="ECO:0000313" key="4">
    <source>
        <dbReference type="Proteomes" id="UP000825890"/>
    </source>
</evidence>
<dbReference type="AlphaFoldDB" id="A0A9P3CV42"/>
<proteinExistence type="inferred from homology"/>
<dbReference type="GeneID" id="68295912"/>
<evidence type="ECO:0000256" key="2">
    <source>
        <dbReference type="ARBA" id="ARBA00023604"/>
    </source>
</evidence>
<dbReference type="EMBL" id="BOLY01000007">
    <property type="protein sequence ID" value="GIZ47240.1"/>
    <property type="molecule type" value="Genomic_DNA"/>
</dbReference>
<evidence type="ECO:0000313" key="3">
    <source>
        <dbReference type="EMBL" id="GIZ47240.1"/>
    </source>
</evidence>
<accession>A0A9P3CV42</accession>